<evidence type="ECO:0000256" key="1">
    <source>
        <dbReference type="ARBA" id="ARBA00000085"/>
    </source>
</evidence>
<dbReference type="SUPFAM" id="SSF158472">
    <property type="entry name" value="HAMP domain-like"/>
    <property type="match status" value="1"/>
</dbReference>
<dbReference type="PANTHER" id="PTHR45528:SF1">
    <property type="entry name" value="SENSOR HISTIDINE KINASE CPXA"/>
    <property type="match status" value="1"/>
</dbReference>
<dbReference type="InterPro" id="IPR003594">
    <property type="entry name" value="HATPase_dom"/>
</dbReference>
<sequence>MNIKDSFSLRTVRKKIIMISKMAGIVLIISYVISIRLPIEQDFSFLLWLCFVTLLVLIVDYLMGRFISKPIDQLSETARKMAQLDFSSTCEIHTNDEFGELSENLNILSRNLQQALSQLQAANERLEKDIEQEKQLLAERKELVDSLSHEMKTPLGVIRAYAEGLQDETDEAKRQRYSEVIITETERMSRLITTLLDLSALENGAVQLRPERFDFVEFLETVAGRLLIDSPDADFVLEYELPEHPAYVNTDKGRMEQVLNNLIVNAKRNNKPGGILKLSLVEKDGLLNFSVFNQGLPIPEENLPKIWTKFYREKHSKYSGSGLGLAIVAQVLSMQHLDYGVKNHPGGVTFYFSLPTVK</sequence>
<dbReference type="Gene3D" id="1.10.287.130">
    <property type="match status" value="1"/>
</dbReference>
<organism evidence="18 19">
    <name type="scientific">Candidatus Eisenbergiella merdavium</name>
    <dbReference type="NCBI Taxonomy" id="2838551"/>
    <lineage>
        <taxon>Bacteria</taxon>
        <taxon>Bacillati</taxon>
        <taxon>Bacillota</taxon>
        <taxon>Clostridia</taxon>
        <taxon>Lachnospirales</taxon>
        <taxon>Lachnospiraceae</taxon>
        <taxon>Eisenbergiella</taxon>
    </lineage>
</organism>
<dbReference type="Gene3D" id="6.10.340.10">
    <property type="match status" value="1"/>
</dbReference>
<evidence type="ECO:0000256" key="4">
    <source>
        <dbReference type="ARBA" id="ARBA00022475"/>
    </source>
</evidence>
<evidence type="ECO:0000256" key="7">
    <source>
        <dbReference type="ARBA" id="ARBA00022692"/>
    </source>
</evidence>
<dbReference type="PROSITE" id="PS50885">
    <property type="entry name" value="HAMP"/>
    <property type="match status" value="1"/>
</dbReference>
<keyword evidence="6" id="KW-0808">Transferase</keyword>
<protein>
    <recommendedName>
        <fullName evidence="3">histidine kinase</fullName>
        <ecNumber evidence="3">2.7.13.3</ecNumber>
    </recommendedName>
</protein>
<dbReference type="InterPro" id="IPR005467">
    <property type="entry name" value="His_kinase_dom"/>
</dbReference>
<keyword evidence="13 15" id="KW-0472">Membrane</keyword>
<evidence type="ECO:0000256" key="9">
    <source>
        <dbReference type="ARBA" id="ARBA00022777"/>
    </source>
</evidence>
<keyword evidence="8" id="KW-0547">Nucleotide-binding</keyword>
<evidence type="ECO:0000256" key="11">
    <source>
        <dbReference type="ARBA" id="ARBA00022989"/>
    </source>
</evidence>
<dbReference type="EC" id="2.7.13.3" evidence="3"/>
<feature type="transmembrane region" description="Helical" evidence="15">
    <location>
        <begin position="45"/>
        <end position="63"/>
    </location>
</feature>
<comment type="subcellular location">
    <subcellularLocation>
        <location evidence="2">Cell membrane</location>
        <topology evidence="2">Multi-pass membrane protein</topology>
    </subcellularLocation>
</comment>
<dbReference type="SMART" id="SM00304">
    <property type="entry name" value="HAMP"/>
    <property type="match status" value="1"/>
</dbReference>
<dbReference type="EMBL" id="DWWS01000004">
    <property type="protein sequence ID" value="HJC22128.1"/>
    <property type="molecule type" value="Genomic_DNA"/>
</dbReference>
<keyword evidence="5" id="KW-0597">Phosphoprotein</keyword>
<dbReference type="CDD" id="cd00082">
    <property type="entry name" value="HisKA"/>
    <property type="match status" value="1"/>
</dbReference>
<dbReference type="PANTHER" id="PTHR45528">
    <property type="entry name" value="SENSOR HISTIDINE KINASE CPXA"/>
    <property type="match status" value="1"/>
</dbReference>
<dbReference type="PROSITE" id="PS50109">
    <property type="entry name" value="HIS_KIN"/>
    <property type="match status" value="1"/>
</dbReference>
<dbReference type="Pfam" id="PF02518">
    <property type="entry name" value="HATPase_c"/>
    <property type="match status" value="1"/>
</dbReference>
<feature type="coiled-coil region" evidence="14">
    <location>
        <begin position="98"/>
        <end position="150"/>
    </location>
</feature>
<feature type="domain" description="HAMP" evidence="17">
    <location>
        <begin position="65"/>
        <end position="117"/>
    </location>
</feature>
<keyword evidence="11 15" id="KW-1133">Transmembrane helix</keyword>
<dbReference type="InterPro" id="IPR003660">
    <property type="entry name" value="HAMP_dom"/>
</dbReference>
<evidence type="ECO:0000256" key="3">
    <source>
        <dbReference type="ARBA" id="ARBA00012438"/>
    </source>
</evidence>
<dbReference type="InterPro" id="IPR036097">
    <property type="entry name" value="HisK_dim/P_sf"/>
</dbReference>
<dbReference type="GO" id="GO:0005886">
    <property type="term" value="C:plasma membrane"/>
    <property type="evidence" value="ECO:0007669"/>
    <property type="project" value="UniProtKB-SubCell"/>
</dbReference>
<dbReference type="InterPro" id="IPR003661">
    <property type="entry name" value="HisK_dim/P_dom"/>
</dbReference>
<evidence type="ECO:0000256" key="10">
    <source>
        <dbReference type="ARBA" id="ARBA00022840"/>
    </source>
</evidence>
<evidence type="ECO:0000259" key="16">
    <source>
        <dbReference type="PROSITE" id="PS50109"/>
    </source>
</evidence>
<dbReference type="FunFam" id="1.10.287.130:FF:000001">
    <property type="entry name" value="Two-component sensor histidine kinase"/>
    <property type="match status" value="1"/>
</dbReference>
<evidence type="ECO:0000256" key="5">
    <source>
        <dbReference type="ARBA" id="ARBA00022553"/>
    </source>
</evidence>
<dbReference type="Pfam" id="PF00512">
    <property type="entry name" value="HisKA"/>
    <property type="match status" value="1"/>
</dbReference>
<comment type="catalytic activity">
    <reaction evidence="1">
        <text>ATP + protein L-histidine = ADP + protein N-phospho-L-histidine.</text>
        <dbReference type="EC" id="2.7.13.3"/>
    </reaction>
</comment>
<keyword evidence="7 15" id="KW-0812">Transmembrane</keyword>
<accession>A0A9D2NBQ0</accession>
<evidence type="ECO:0000256" key="8">
    <source>
        <dbReference type="ARBA" id="ARBA00022741"/>
    </source>
</evidence>
<keyword evidence="9 18" id="KW-0418">Kinase</keyword>
<feature type="transmembrane region" description="Helical" evidence="15">
    <location>
        <begin position="21"/>
        <end position="39"/>
    </location>
</feature>
<evidence type="ECO:0000256" key="13">
    <source>
        <dbReference type="ARBA" id="ARBA00023136"/>
    </source>
</evidence>
<keyword evidence="4" id="KW-1003">Cell membrane</keyword>
<feature type="domain" description="Histidine kinase" evidence="16">
    <location>
        <begin position="146"/>
        <end position="358"/>
    </location>
</feature>
<dbReference type="InterPro" id="IPR050398">
    <property type="entry name" value="HssS/ArlS-like"/>
</dbReference>
<evidence type="ECO:0000313" key="18">
    <source>
        <dbReference type="EMBL" id="HJC22128.1"/>
    </source>
</evidence>
<reference evidence="18" key="2">
    <citation type="submission" date="2021-04" db="EMBL/GenBank/DDBJ databases">
        <authorList>
            <person name="Gilroy R."/>
        </authorList>
    </citation>
    <scope>NUCLEOTIDE SEQUENCE</scope>
    <source>
        <strain evidence="18">USAMLcec2-132</strain>
    </source>
</reference>
<evidence type="ECO:0000256" key="2">
    <source>
        <dbReference type="ARBA" id="ARBA00004651"/>
    </source>
</evidence>
<name>A0A9D2NBQ0_9FIRM</name>
<reference evidence="18" key="1">
    <citation type="journal article" date="2021" name="PeerJ">
        <title>Extensive microbial diversity within the chicken gut microbiome revealed by metagenomics and culture.</title>
        <authorList>
            <person name="Gilroy R."/>
            <person name="Ravi A."/>
            <person name="Getino M."/>
            <person name="Pursley I."/>
            <person name="Horton D.L."/>
            <person name="Alikhan N.F."/>
            <person name="Baker D."/>
            <person name="Gharbi K."/>
            <person name="Hall N."/>
            <person name="Watson M."/>
            <person name="Adriaenssens E.M."/>
            <person name="Foster-Nyarko E."/>
            <person name="Jarju S."/>
            <person name="Secka A."/>
            <person name="Antonio M."/>
            <person name="Oren A."/>
            <person name="Chaudhuri R.R."/>
            <person name="La Ragione R."/>
            <person name="Hildebrand F."/>
            <person name="Pallen M.J."/>
        </authorList>
    </citation>
    <scope>NUCLEOTIDE SEQUENCE</scope>
    <source>
        <strain evidence="18">USAMLcec2-132</strain>
    </source>
</reference>
<keyword evidence="14" id="KW-0175">Coiled coil</keyword>
<comment type="caution">
    <text evidence="18">The sequence shown here is derived from an EMBL/GenBank/DDBJ whole genome shotgun (WGS) entry which is preliminary data.</text>
</comment>
<evidence type="ECO:0000256" key="12">
    <source>
        <dbReference type="ARBA" id="ARBA00023012"/>
    </source>
</evidence>
<evidence type="ECO:0000256" key="6">
    <source>
        <dbReference type="ARBA" id="ARBA00022679"/>
    </source>
</evidence>
<dbReference type="CDD" id="cd06225">
    <property type="entry name" value="HAMP"/>
    <property type="match status" value="1"/>
</dbReference>
<dbReference type="SMART" id="SM00388">
    <property type="entry name" value="HisKA"/>
    <property type="match status" value="1"/>
</dbReference>
<proteinExistence type="predicted"/>
<dbReference type="SUPFAM" id="SSF47384">
    <property type="entry name" value="Homodimeric domain of signal transducing histidine kinase"/>
    <property type="match status" value="1"/>
</dbReference>
<evidence type="ECO:0000256" key="14">
    <source>
        <dbReference type="SAM" id="Coils"/>
    </source>
</evidence>
<evidence type="ECO:0000313" key="19">
    <source>
        <dbReference type="Proteomes" id="UP000823891"/>
    </source>
</evidence>
<keyword evidence="10" id="KW-0067">ATP-binding</keyword>
<dbReference type="SMART" id="SM00387">
    <property type="entry name" value="HATPase_c"/>
    <property type="match status" value="1"/>
</dbReference>
<dbReference type="AlphaFoldDB" id="A0A9D2NBQ0"/>
<dbReference type="InterPro" id="IPR036890">
    <property type="entry name" value="HATPase_C_sf"/>
</dbReference>
<dbReference type="Gene3D" id="3.30.565.10">
    <property type="entry name" value="Histidine kinase-like ATPase, C-terminal domain"/>
    <property type="match status" value="1"/>
</dbReference>
<dbReference type="GO" id="GO:0005524">
    <property type="term" value="F:ATP binding"/>
    <property type="evidence" value="ECO:0007669"/>
    <property type="project" value="UniProtKB-KW"/>
</dbReference>
<dbReference type="Pfam" id="PF00672">
    <property type="entry name" value="HAMP"/>
    <property type="match status" value="1"/>
</dbReference>
<evidence type="ECO:0000256" key="15">
    <source>
        <dbReference type="SAM" id="Phobius"/>
    </source>
</evidence>
<gene>
    <name evidence="18" type="ORF">H9761_00305</name>
</gene>
<keyword evidence="12" id="KW-0902">Two-component regulatory system</keyword>
<dbReference type="SUPFAM" id="SSF55874">
    <property type="entry name" value="ATPase domain of HSP90 chaperone/DNA topoisomerase II/histidine kinase"/>
    <property type="match status" value="1"/>
</dbReference>
<evidence type="ECO:0000259" key="17">
    <source>
        <dbReference type="PROSITE" id="PS50885"/>
    </source>
</evidence>
<dbReference type="Proteomes" id="UP000823891">
    <property type="component" value="Unassembled WGS sequence"/>
</dbReference>
<dbReference type="GO" id="GO:0000155">
    <property type="term" value="F:phosphorelay sensor kinase activity"/>
    <property type="evidence" value="ECO:0007669"/>
    <property type="project" value="InterPro"/>
</dbReference>